<evidence type="ECO:0000313" key="2">
    <source>
        <dbReference type="EMBL" id="CCC81337.1"/>
    </source>
</evidence>
<feature type="transmembrane region" description="Helical" evidence="1">
    <location>
        <begin position="56"/>
        <end position="75"/>
    </location>
</feature>
<gene>
    <name evidence="2" type="ordered locus">TTX_0678</name>
</gene>
<dbReference type="KEGG" id="ttn:TTX_0678"/>
<reference evidence="2 3" key="1">
    <citation type="journal article" date="2011" name="PLoS ONE">
        <title>The complete genome sequence of Thermoproteus tenax: a physiologically versatile member of the Crenarchaeota.</title>
        <authorList>
            <person name="Siebers B."/>
            <person name="Zaparty M."/>
            <person name="Raddatz G."/>
            <person name="Tjaden B."/>
            <person name="Albers S.V."/>
            <person name="Bell S.D."/>
            <person name="Blombach F."/>
            <person name="Kletzin A."/>
            <person name="Kyrpides N."/>
            <person name="Lanz C."/>
            <person name="Plagens A."/>
            <person name="Rampp M."/>
            <person name="Rosinus A."/>
            <person name="von Jan M."/>
            <person name="Makarova K.S."/>
            <person name="Klenk H.P."/>
            <person name="Schuster S.C."/>
            <person name="Hensel R."/>
        </authorList>
    </citation>
    <scope>NUCLEOTIDE SEQUENCE [LARGE SCALE GENOMIC DNA]</scope>
    <source>
        <strain evidence="3">ATCC 35583 / DSM 2078 / JCM 9277 / NBRC 100435 / Kra 1</strain>
    </source>
</reference>
<dbReference type="HOGENOM" id="CLU_1451483_0_0_2"/>
<dbReference type="RefSeq" id="WP_014126593.1">
    <property type="nucleotide sequence ID" value="NC_016070.1"/>
</dbReference>
<keyword evidence="3" id="KW-1185">Reference proteome</keyword>
<protein>
    <submittedName>
        <fullName evidence="2">Uncharacterized protein</fullName>
    </submittedName>
</protein>
<feature type="transmembrane region" description="Helical" evidence="1">
    <location>
        <begin position="95"/>
        <end position="115"/>
    </location>
</feature>
<dbReference type="STRING" id="768679.TTX_0678"/>
<organism evidence="2 3">
    <name type="scientific">Thermoproteus tenax (strain ATCC 35583 / DSM 2078 / JCM 9277 / NBRC 100435 / Kra 1)</name>
    <dbReference type="NCBI Taxonomy" id="768679"/>
    <lineage>
        <taxon>Archaea</taxon>
        <taxon>Thermoproteota</taxon>
        <taxon>Thermoprotei</taxon>
        <taxon>Thermoproteales</taxon>
        <taxon>Thermoproteaceae</taxon>
        <taxon>Thermoproteus</taxon>
    </lineage>
</organism>
<proteinExistence type="predicted"/>
<keyword evidence="1" id="KW-1133">Transmembrane helix</keyword>
<evidence type="ECO:0000313" key="3">
    <source>
        <dbReference type="Proteomes" id="UP000002654"/>
    </source>
</evidence>
<evidence type="ECO:0000256" key="1">
    <source>
        <dbReference type="SAM" id="Phobius"/>
    </source>
</evidence>
<feature type="transmembrane region" description="Helical" evidence="1">
    <location>
        <begin position="15"/>
        <end position="35"/>
    </location>
</feature>
<sequence>MFIDQFTSWILSVKWSILFSWIIMILIAAAIALAASGRPRRPLRRWFGDYFVRWGLSGLFLWFIVFALWAVRELLAQNFVFLIWPIEGFIENATIWGVMLTGFLTLAFFGGTLFLEAIFDKGLELPAEGVVYYKQEVLLTSQRAKVRGMYVHLPGEPPAEVEEEATARKALEVQAEDRRRGGKSNS</sequence>
<dbReference type="AlphaFoldDB" id="G4RP42"/>
<dbReference type="EMBL" id="FN869859">
    <property type="protein sequence ID" value="CCC81337.1"/>
    <property type="molecule type" value="Genomic_DNA"/>
</dbReference>
<name>G4RP42_THETK</name>
<dbReference type="GeneID" id="11261573"/>
<dbReference type="Proteomes" id="UP000002654">
    <property type="component" value="Chromosome"/>
</dbReference>
<dbReference type="PATRIC" id="fig|768679.9.peg.691"/>
<keyword evidence="1" id="KW-0812">Transmembrane</keyword>
<keyword evidence="1" id="KW-0472">Membrane</keyword>
<dbReference type="PaxDb" id="768679-TTX_0678"/>
<dbReference type="eggNOG" id="arCOG05553">
    <property type="taxonomic scope" value="Archaea"/>
</dbReference>
<accession>G4RP42</accession>